<protein>
    <submittedName>
        <fullName evidence="2">Uncharacterized protein</fullName>
    </submittedName>
</protein>
<keyword evidence="3" id="KW-1185">Reference proteome</keyword>
<gene>
    <name evidence="2" type="ORF">SAMN04488066_13014</name>
</gene>
<reference evidence="2 3" key="1">
    <citation type="submission" date="2016-10" db="EMBL/GenBank/DDBJ databases">
        <authorList>
            <person name="Varghese N."/>
            <person name="Submissions S."/>
        </authorList>
    </citation>
    <scope>NUCLEOTIDE SEQUENCE [LARGE SCALE GENOMIC DNA]</scope>
    <source>
        <strain evidence="2 3">CGMCC 1.6377</strain>
    </source>
</reference>
<evidence type="ECO:0000313" key="3">
    <source>
        <dbReference type="Proteomes" id="UP000323537"/>
    </source>
</evidence>
<evidence type="ECO:0000256" key="1">
    <source>
        <dbReference type="SAM" id="MobiDB-lite"/>
    </source>
</evidence>
<name>A0A1I3CUF5_9EURY</name>
<sequence>MCPHWRAPVSGRRPRTARAREVEAARRRLRRVAEAEAGEA</sequence>
<feature type="region of interest" description="Disordered" evidence="1">
    <location>
        <begin position="1"/>
        <end position="21"/>
    </location>
</feature>
<accession>A0A1I3CUF5</accession>
<proteinExistence type="predicted"/>
<organism evidence="2 3">
    <name type="scientific">Halorubrum aquaticum</name>
    <dbReference type="NCBI Taxonomy" id="387340"/>
    <lineage>
        <taxon>Archaea</taxon>
        <taxon>Methanobacteriati</taxon>
        <taxon>Methanobacteriota</taxon>
        <taxon>Stenosarchaea group</taxon>
        <taxon>Halobacteria</taxon>
        <taxon>Halobacteriales</taxon>
        <taxon>Haloferacaceae</taxon>
        <taxon>Halorubrum</taxon>
    </lineage>
</organism>
<dbReference type="AlphaFoldDB" id="A0A1I3CUF5"/>
<dbReference type="Proteomes" id="UP000323537">
    <property type="component" value="Unassembled WGS sequence"/>
</dbReference>
<evidence type="ECO:0000313" key="2">
    <source>
        <dbReference type="EMBL" id="SFH78184.1"/>
    </source>
</evidence>
<dbReference type="RefSeq" id="WP_343782427.1">
    <property type="nucleotide sequence ID" value="NZ_BAAADP010000003.1"/>
</dbReference>
<dbReference type="EMBL" id="FOPZ01000030">
    <property type="protein sequence ID" value="SFH78184.1"/>
    <property type="molecule type" value="Genomic_DNA"/>
</dbReference>